<feature type="transmembrane region" description="Helical" evidence="2">
    <location>
        <begin position="61"/>
        <end position="86"/>
    </location>
</feature>
<proteinExistence type="predicted"/>
<dbReference type="VEuPathDB" id="VectorBase:GBRI031306"/>
<dbReference type="Pfam" id="PF16089">
    <property type="entry name" value="DUF4818"/>
    <property type="match status" value="1"/>
</dbReference>
<feature type="transmembrane region" description="Helical" evidence="2">
    <location>
        <begin position="117"/>
        <end position="136"/>
    </location>
</feature>
<evidence type="ECO:0000313" key="3">
    <source>
        <dbReference type="EnsemblMetazoa" id="GBRI031306-PA"/>
    </source>
</evidence>
<dbReference type="AlphaFoldDB" id="A0A1A9WTE3"/>
<accession>A0A1A9WTE3</accession>
<keyword evidence="4" id="KW-1185">Reference proteome</keyword>
<feature type="region of interest" description="Disordered" evidence="1">
    <location>
        <begin position="173"/>
        <end position="194"/>
    </location>
</feature>
<name>A0A1A9WTE3_9MUSC</name>
<keyword evidence="2" id="KW-1133">Transmembrane helix</keyword>
<keyword evidence="2" id="KW-0472">Membrane</keyword>
<dbReference type="InterPro" id="IPR032145">
    <property type="entry name" value="DUF4818"/>
</dbReference>
<protein>
    <submittedName>
        <fullName evidence="3">Uncharacterized protein</fullName>
    </submittedName>
</protein>
<evidence type="ECO:0000256" key="1">
    <source>
        <dbReference type="SAM" id="MobiDB-lite"/>
    </source>
</evidence>
<dbReference type="Proteomes" id="UP000091820">
    <property type="component" value="Unassembled WGS sequence"/>
</dbReference>
<keyword evidence="2" id="KW-0812">Transmembrane</keyword>
<dbReference type="EnsemblMetazoa" id="GBRI031306-RA">
    <property type="protein sequence ID" value="GBRI031306-PA"/>
    <property type="gene ID" value="GBRI031306"/>
</dbReference>
<evidence type="ECO:0000313" key="4">
    <source>
        <dbReference type="Proteomes" id="UP000091820"/>
    </source>
</evidence>
<feature type="transmembrane region" description="Helical" evidence="2">
    <location>
        <begin position="93"/>
        <end position="111"/>
    </location>
</feature>
<feature type="transmembrane region" description="Helical" evidence="2">
    <location>
        <begin position="36"/>
        <end position="55"/>
    </location>
</feature>
<reference evidence="4" key="1">
    <citation type="submission" date="2014-03" db="EMBL/GenBank/DDBJ databases">
        <authorList>
            <person name="Aksoy S."/>
            <person name="Warren W."/>
            <person name="Wilson R.K."/>
        </authorList>
    </citation>
    <scope>NUCLEOTIDE SEQUENCE [LARGE SCALE GENOMIC DNA]</scope>
    <source>
        <strain evidence="4">IAEA</strain>
    </source>
</reference>
<sequence>MVSMYSLSVVAAINMWLSVSFFIEQDEDQCSRAPDLASWIFTIGLMDILWTIRIFSRRYQFLPLICRIICEIIFGLLFMEFSLLIVWCQIEKFSSRLTKIIILIMGLHPYILDRYEMYILGAVTSALSLIFVLYAGKATGNMQFLWKRGKCKAFKIRRRVKKYFSRRNQRRRRRVQHNKNACCDNNSSDDADEI</sequence>
<reference evidence="3" key="2">
    <citation type="submission" date="2020-05" db="UniProtKB">
        <authorList>
            <consortium name="EnsemblMetazoa"/>
        </authorList>
    </citation>
    <scope>IDENTIFICATION</scope>
    <source>
        <strain evidence="3">IAEA</strain>
    </source>
</reference>
<organism evidence="3 4">
    <name type="scientific">Glossina brevipalpis</name>
    <dbReference type="NCBI Taxonomy" id="37001"/>
    <lineage>
        <taxon>Eukaryota</taxon>
        <taxon>Metazoa</taxon>
        <taxon>Ecdysozoa</taxon>
        <taxon>Arthropoda</taxon>
        <taxon>Hexapoda</taxon>
        <taxon>Insecta</taxon>
        <taxon>Pterygota</taxon>
        <taxon>Neoptera</taxon>
        <taxon>Endopterygota</taxon>
        <taxon>Diptera</taxon>
        <taxon>Brachycera</taxon>
        <taxon>Muscomorpha</taxon>
        <taxon>Hippoboscoidea</taxon>
        <taxon>Glossinidae</taxon>
        <taxon>Glossina</taxon>
    </lineage>
</organism>
<evidence type="ECO:0000256" key="2">
    <source>
        <dbReference type="SAM" id="Phobius"/>
    </source>
</evidence>
<feature type="transmembrane region" description="Helical" evidence="2">
    <location>
        <begin position="6"/>
        <end position="24"/>
    </location>
</feature>